<name>A0A0P1F6P7_9RHOB</name>
<accession>A0A0P1F6P7</accession>
<feature type="compositionally biased region" description="Basic residues" evidence="1">
    <location>
        <begin position="214"/>
        <end position="227"/>
    </location>
</feature>
<evidence type="ECO:0000256" key="1">
    <source>
        <dbReference type="SAM" id="MobiDB-lite"/>
    </source>
</evidence>
<sequence>MNFTSPEHENLFHERGASYRLGEPNVRACGARLRAGEACPNPPIKESKQGRCLSHCGPHAARAFRQRQKRRFETGSVSAEEWNRAEARRAANRLGDQWKKNPWLSGSTIDLGEHECAFRDALGGLDVETLPPAVADWLRWRYRRRQIDRKNCVAWQKALTQDLPRRVADAGPRPVNGCGRNAKPNMRPRTWRVDTLERGSASKRTLPDNPKAPRVQRGKGCGRRGRPRTQPASENEQAELSRVYRENAAVLEPIMAGVAEEKKQLAVLRTLRDYLARPTDAEACKRWLTLVAAART</sequence>
<feature type="region of interest" description="Disordered" evidence="1">
    <location>
        <begin position="167"/>
        <end position="239"/>
    </location>
</feature>
<reference evidence="2 3" key="1">
    <citation type="submission" date="2015-09" db="EMBL/GenBank/DDBJ databases">
        <authorList>
            <consortium name="Swine Surveillance"/>
        </authorList>
    </citation>
    <scope>NUCLEOTIDE SEQUENCE [LARGE SCALE GENOMIC DNA]</scope>
    <source>
        <strain evidence="2 3">CECT 4292</strain>
    </source>
</reference>
<protein>
    <submittedName>
        <fullName evidence="2">Uncharacterized protein</fullName>
    </submittedName>
</protein>
<organism evidence="2 3">
    <name type="scientific">Ruegeria atlantica</name>
    <dbReference type="NCBI Taxonomy" id="81569"/>
    <lineage>
        <taxon>Bacteria</taxon>
        <taxon>Pseudomonadati</taxon>
        <taxon>Pseudomonadota</taxon>
        <taxon>Alphaproteobacteria</taxon>
        <taxon>Rhodobacterales</taxon>
        <taxon>Roseobacteraceae</taxon>
        <taxon>Ruegeria</taxon>
    </lineage>
</organism>
<proteinExistence type="predicted"/>
<evidence type="ECO:0000313" key="2">
    <source>
        <dbReference type="EMBL" id="CUH49645.1"/>
    </source>
</evidence>
<evidence type="ECO:0000313" key="3">
    <source>
        <dbReference type="Proteomes" id="UP000050783"/>
    </source>
</evidence>
<gene>
    <name evidence="2" type="ORF">RUA4292_03842</name>
</gene>
<dbReference type="AlphaFoldDB" id="A0A0P1F6P7"/>
<dbReference type="EMBL" id="CYPU01000070">
    <property type="protein sequence ID" value="CUH49645.1"/>
    <property type="molecule type" value="Genomic_DNA"/>
</dbReference>
<dbReference type="Proteomes" id="UP000050783">
    <property type="component" value="Unassembled WGS sequence"/>
</dbReference>